<feature type="transmembrane region" description="Helical" evidence="6">
    <location>
        <begin position="78"/>
        <end position="98"/>
    </location>
</feature>
<feature type="transmembrane region" description="Helical" evidence="6">
    <location>
        <begin position="252"/>
        <end position="269"/>
    </location>
</feature>
<dbReference type="GO" id="GO:0005886">
    <property type="term" value="C:plasma membrane"/>
    <property type="evidence" value="ECO:0007669"/>
    <property type="project" value="UniProtKB-SubCell"/>
</dbReference>
<keyword evidence="4 6" id="KW-1133">Transmembrane helix</keyword>
<dbReference type="SUPFAM" id="SSF103473">
    <property type="entry name" value="MFS general substrate transporter"/>
    <property type="match status" value="1"/>
</dbReference>
<feature type="transmembrane region" description="Helical" evidence="6">
    <location>
        <begin position="281"/>
        <end position="299"/>
    </location>
</feature>
<evidence type="ECO:0000259" key="7">
    <source>
        <dbReference type="PROSITE" id="PS50850"/>
    </source>
</evidence>
<sequence length="411" mass="42162">MSETTVAAHDPRVRVMLLVAVMVPQLGLSLLNPSIPTMAADLGTSVSAVQLTLSGYMAGYAISMFAAGVLADRYDARRLQAVGLVLFALGGVAAALAPNVGVLFAARVVQAIGGTSATVLCRLVIQRRFPSSARMQILTSLSIVIAATPALSPLVGATLIEITSWRVLFGVLAVIGLALAVAFARIVPSASPEVPAPIGPRTIVRGIATAVSRRGFGINALVISLAWMSYFLFIEQSAYLLQDIHGLSTLDYGLVLTIPAIGYIAGSIGIRRSRSHARAHLVGSVIGGVGAAALVVLAIADVGSVFALVIPLSVTFIGVGAAIPHAQNGLIGLDLPAQGVGAGLFFFIQMAGGAVYTSVVEALHLRTELPIRIAIAAPALLLVAIAVGRTVATRAAAGAPAVDDRRPQRVG</sequence>
<gene>
    <name evidence="8" type="ORF">OG579_19960</name>
</gene>
<dbReference type="GO" id="GO:0022857">
    <property type="term" value="F:transmembrane transporter activity"/>
    <property type="evidence" value="ECO:0007669"/>
    <property type="project" value="InterPro"/>
</dbReference>
<protein>
    <submittedName>
        <fullName evidence="8">MFS transporter</fullName>
    </submittedName>
</protein>
<evidence type="ECO:0000256" key="2">
    <source>
        <dbReference type="ARBA" id="ARBA00022448"/>
    </source>
</evidence>
<feature type="transmembrane region" description="Helical" evidence="6">
    <location>
        <begin position="104"/>
        <end position="125"/>
    </location>
</feature>
<keyword evidence="2" id="KW-0813">Transport</keyword>
<dbReference type="EMBL" id="CP108021">
    <property type="protein sequence ID" value="WUM19939.1"/>
    <property type="molecule type" value="Genomic_DNA"/>
</dbReference>
<feature type="transmembrane region" description="Helical" evidence="6">
    <location>
        <begin position="12"/>
        <end position="31"/>
    </location>
</feature>
<dbReference type="Proteomes" id="UP001432128">
    <property type="component" value="Chromosome"/>
</dbReference>
<comment type="subcellular location">
    <subcellularLocation>
        <location evidence="1">Cell membrane</location>
        <topology evidence="1">Multi-pass membrane protein</topology>
    </subcellularLocation>
</comment>
<dbReference type="KEGG" id="whr:OG579_19960"/>
<keyword evidence="9" id="KW-1185">Reference proteome</keyword>
<evidence type="ECO:0000256" key="5">
    <source>
        <dbReference type="ARBA" id="ARBA00023136"/>
    </source>
</evidence>
<dbReference type="PANTHER" id="PTHR42718">
    <property type="entry name" value="MAJOR FACILITATOR SUPERFAMILY MULTIDRUG TRANSPORTER MFSC"/>
    <property type="match status" value="1"/>
</dbReference>
<evidence type="ECO:0000313" key="8">
    <source>
        <dbReference type="EMBL" id="WUM19939.1"/>
    </source>
</evidence>
<feature type="transmembrane region" description="Helical" evidence="6">
    <location>
        <begin position="215"/>
        <end position="232"/>
    </location>
</feature>
<feature type="transmembrane region" description="Helical" evidence="6">
    <location>
        <begin position="51"/>
        <end position="71"/>
    </location>
</feature>
<accession>A0AAU4K1R7</accession>
<feature type="transmembrane region" description="Helical" evidence="6">
    <location>
        <begin position="335"/>
        <end position="357"/>
    </location>
</feature>
<reference evidence="8 9" key="1">
    <citation type="submission" date="2022-10" db="EMBL/GenBank/DDBJ databases">
        <title>The complete genomes of actinobacterial strains from the NBC collection.</title>
        <authorList>
            <person name="Joergensen T.S."/>
            <person name="Alvarez Arevalo M."/>
            <person name="Sterndorff E.B."/>
            <person name="Faurdal D."/>
            <person name="Vuksanovic O."/>
            <person name="Mourched A.-S."/>
            <person name="Charusanti P."/>
            <person name="Shaw S."/>
            <person name="Blin K."/>
            <person name="Weber T."/>
        </authorList>
    </citation>
    <scope>NUCLEOTIDE SEQUENCE [LARGE SCALE GENOMIC DNA]</scope>
    <source>
        <strain evidence="8 9">NBC_00319</strain>
    </source>
</reference>
<dbReference type="AlphaFoldDB" id="A0AAU4K1R7"/>
<dbReference type="Pfam" id="PF07690">
    <property type="entry name" value="MFS_1"/>
    <property type="match status" value="1"/>
</dbReference>
<dbReference type="InterPro" id="IPR036259">
    <property type="entry name" value="MFS_trans_sf"/>
</dbReference>
<feature type="transmembrane region" description="Helical" evidence="6">
    <location>
        <begin position="369"/>
        <end position="387"/>
    </location>
</feature>
<dbReference type="InterPro" id="IPR020846">
    <property type="entry name" value="MFS_dom"/>
</dbReference>
<evidence type="ECO:0000256" key="3">
    <source>
        <dbReference type="ARBA" id="ARBA00022692"/>
    </source>
</evidence>
<dbReference type="Gene3D" id="1.20.1720.10">
    <property type="entry name" value="Multidrug resistance protein D"/>
    <property type="match status" value="1"/>
</dbReference>
<dbReference type="RefSeq" id="WP_328857366.1">
    <property type="nucleotide sequence ID" value="NZ_CP108021.1"/>
</dbReference>
<name>A0AAU4K1R7_9NOCA</name>
<evidence type="ECO:0000256" key="4">
    <source>
        <dbReference type="ARBA" id="ARBA00022989"/>
    </source>
</evidence>
<feature type="transmembrane region" description="Helical" evidence="6">
    <location>
        <begin position="137"/>
        <end position="160"/>
    </location>
</feature>
<keyword evidence="3 6" id="KW-0812">Transmembrane</keyword>
<evidence type="ECO:0000256" key="1">
    <source>
        <dbReference type="ARBA" id="ARBA00004651"/>
    </source>
</evidence>
<feature type="transmembrane region" description="Helical" evidence="6">
    <location>
        <begin position="166"/>
        <end position="187"/>
    </location>
</feature>
<feature type="domain" description="Major facilitator superfamily (MFS) profile" evidence="7">
    <location>
        <begin position="13"/>
        <end position="391"/>
    </location>
</feature>
<dbReference type="PANTHER" id="PTHR42718:SF9">
    <property type="entry name" value="MAJOR FACILITATOR SUPERFAMILY MULTIDRUG TRANSPORTER MFSC"/>
    <property type="match status" value="1"/>
</dbReference>
<organism evidence="8 9">
    <name type="scientific">Williamsia herbipolensis</name>
    <dbReference type="NCBI Taxonomy" id="1603258"/>
    <lineage>
        <taxon>Bacteria</taxon>
        <taxon>Bacillati</taxon>
        <taxon>Actinomycetota</taxon>
        <taxon>Actinomycetes</taxon>
        <taxon>Mycobacteriales</taxon>
        <taxon>Nocardiaceae</taxon>
        <taxon>Williamsia</taxon>
    </lineage>
</organism>
<dbReference type="PROSITE" id="PS50850">
    <property type="entry name" value="MFS"/>
    <property type="match status" value="1"/>
</dbReference>
<feature type="transmembrane region" description="Helical" evidence="6">
    <location>
        <begin position="305"/>
        <end position="323"/>
    </location>
</feature>
<evidence type="ECO:0000313" key="9">
    <source>
        <dbReference type="Proteomes" id="UP001432128"/>
    </source>
</evidence>
<dbReference type="InterPro" id="IPR011701">
    <property type="entry name" value="MFS"/>
</dbReference>
<evidence type="ECO:0000256" key="6">
    <source>
        <dbReference type="SAM" id="Phobius"/>
    </source>
</evidence>
<proteinExistence type="predicted"/>
<keyword evidence="5 6" id="KW-0472">Membrane</keyword>